<dbReference type="FunFam" id="3.30.1490.20:FF:000002">
    <property type="entry name" value="Succinate--CoA ligase [ADP-forming] subunit beta"/>
    <property type="match status" value="1"/>
</dbReference>
<evidence type="ECO:0000256" key="1">
    <source>
        <dbReference type="ARBA" id="ARBA00009182"/>
    </source>
</evidence>
<keyword evidence="6 10" id="KW-0067">ATP-binding</keyword>
<dbReference type="PIRSF" id="PIRSF001554">
    <property type="entry name" value="SucCS_beta"/>
    <property type="match status" value="1"/>
</dbReference>
<dbReference type="GO" id="GO:0042709">
    <property type="term" value="C:succinate-CoA ligase complex"/>
    <property type="evidence" value="ECO:0007669"/>
    <property type="project" value="TreeGrafter"/>
</dbReference>
<dbReference type="PROSITE" id="PS50975">
    <property type="entry name" value="ATP_GRASP"/>
    <property type="match status" value="1"/>
</dbReference>
<dbReference type="InterPro" id="IPR005811">
    <property type="entry name" value="SUCC_ACL_C"/>
</dbReference>
<dbReference type="SUPFAM" id="SSF52210">
    <property type="entry name" value="Succinyl-CoA synthetase domains"/>
    <property type="match status" value="1"/>
</dbReference>
<reference evidence="12 13" key="1">
    <citation type="submission" date="2015-02" db="EMBL/GenBank/DDBJ databases">
        <title>Genome Sequence of Jannaschia aquimarina DSM28248, a member of the Roseobacter clade.</title>
        <authorList>
            <person name="Voget S."/>
            <person name="Daniel R."/>
        </authorList>
    </citation>
    <scope>NUCLEOTIDE SEQUENCE [LARGE SCALE GENOMIC DNA]</scope>
    <source>
        <strain evidence="12 13">GSW-M26</strain>
    </source>
</reference>
<feature type="binding site" evidence="10">
    <location>
        <begin position="117"/>
        <end position="119"/>
    </location>
    <ligand>
        <name>ATP</name>
        <dbReference type="ChEBI" id="CHEBI:30616"/>
    </ligand>
</feature>
<dbReference type="FunFam" id="3.30.470.20:FF:000002">
    <property type="entry name" value="Succinate--CoA ligase [ADP-forming] subunit beta"/>
    <property type="match status" value="1"/>
</dbReference>
<evidence type="ECO:0000256" key="10">
    <source>
        <dbReference type="HAMAP-Rule" id="MF_00558"/>
    </source>
</evidence>
<comment type="cofactor">
    <cofactor evidence="10">
        <name>Mg(2+)</name>
        <dbReference type="ChEBI" id="CHEBI:18420"/>
    </cofactor>
    <text evidence="10">Binds 1 Mg(2+) ion per subunit.</text>
</comment>
<proteinExistence type="inferred from homology"/>
<dbReference type="GO" id="GO:0000287">
    <property type="term" value="F:magnesium ion binding"/>
    <property type="evidence" value="ECO:0007669"/>
    <property type="project" value="UniProtKB-UniRule"/>
</dbReference>
<evidence type="ECO:0000313" key="13">
    <source>
        <dbReference type="Proteomes" id="UP000032232"/>
    </source>
</evidence>
<dbReference type="InterPro" id="IPR016102">
    <property type="entry name" value="Succinyl-CoA_synth-like"/>
</dbReference>
<dbReference type="GO" id="GO:0050074">
    <property type="term" value="F:malate-CoA ligase activity"/>
    <property type="evidence" value="ECO:0007669"/>
    <property type="project" value="UniProtKB-EC"/>
</dbReference>
<feature type="binding site" evidence="10">
    <location>
        <position position="176"/>
    </location>
    <ligand>
        <name>ATP</name>
        <dbReference type="ChEBI" id="CHEBI:30616"/>
    </ligand>
</feature>
<comment type="caution">
    <text evidence="12">The sequence shown here is derived from an EMBL/GenBank/DDBJ whole genome shotgun (WGS) entry which is preliminary data.</text>
</comment>
<keyword evidence="3 10" id="KW-0436">Ligase</keyword>
<evidence type="ECO:0000256" key="2">
    <source>
        <dbReference type="ARBA" id="ARBA00022532"/>
    </source>
</evidence>
<dbReference type="GO" id="GO:0006104">
    <property type="term" value="P:succinyl-CoA metabolic process"/>
    <property type="evidence" value="ECO:0007669"/>
    <property type="project" value="TreeGrafter"/>
</dbReference>
<dbReference type="InterPro" id="IPR013650">
    <property type="entry name" value="ATP-grasp_succ-CoA_synth-type"/>
</dbReference>
<keyword evidence="2 10" id="KW-0816">Tricarboxylic acid cycle</keyword>
<dbReference type="PANTHER" id="PTHR11815:SF10">
    <property type="entry name" value="SUCCINATE--COA LIGASE [GDP-FORMING] SUBUNIT BETA, MITOCHONDRIAL"/>
    <property type="match status" value="1"/>
</dbReference>
<keyword evidence="13" id="KW-1185">Reference proteome</keyword>
<evidence type="ECO:0000256" key="5">
    <source>
        <dbReference type="ARBA" id="ARBA00022741"/>
    </source>
</evidence>
<dbReference type="NCBIfam" id="TIGR01016">
    <property type="entry name" value="sucCoAbeta"/>
    <property type="match status" value="1"/>
</dbReference>
<evidence type="ECO:0000256" key="6">
    <source>
        <dbReference type="ARBA" id="ARBA00022840"/>
    </source>
</evidence>
<keyword evidence="7 10" id="KW-0460">Magnesium</keyword>
<name>A0A0D1EKU4_9RHOB</name>
<feature type="binding site" evidence="10">
    <location>
        <position position="181"/>
    </location>
    <ligand>
        <name>ATP</name>
        <dbReference type="ChEBI" id="CHEBI:30616"/>
    </ligand>
</feature>
<comment type="pathway">
    <text evidence="10">Carbohydrate metabolism; tricarboxylic acid cycle; succinate from succinyl-CoA (ligase route): step 1/1.</text>
</comment>
<dbReference type="InterPro" id="IPR011761">
    <property type="entry name" value="ATP-grasp"/>
</dbReference>
<evidence type="ECO:0000259" key="11">
    <source>
        <dbReference type="PROSITE" id="PS50975"/>
    </source>
</evidence>
<evidence type="ECO:0000256" key="8">
    <source>
        <dbReference type="ARBA" id="ARBA00052241"/>
    </source>
</evidence>
<gene>
    <name evidence="10 12" type="primary">sucC</name>
    <name evidence="12" type="ORF">jaqu_05120</name>
</gene>
<dbReference type="GO" id="GO:0004776">
    <property type="term" value="F:succinate-CoA ligase (GDP-forming) activity"/>
    <property type="evidence" value="ECO:0007669"/>
    <property type="project" value="RHEA"/>
</dbReference>
<comment type="subunit">
    <text evidence="10">Heterotetramer of two alpha and two beta subunits.</text>
</comment>
<evidence type="ECO:0000256" key="4">
    <source>
        <dbReference type="ARBA" id="ARBA00022723"/>
    </source>
</evidence>
<dbReference type="PATRIC" id="fig|935700.4.peg.543"/>
<dbReference type="EC" id="6.2.1.5" evidence="10"/>
<feature type="domain" description="ATP-grasp" evidence="11">
    <location>
        <begin position="73"/>
        <end position="119"/>
    </location>
</feature>
<evidence type="ECO:0000256" key="3">
    <source>
        <dbReference type="ARBA" id="ARBA00022598"/>
    </source>
</evidence>
<comment type="catalytic activity">
    <reaction evidence="10">
        <text>GTP + succinate + CoA = succinyl-CoA + GDP + phosphate</text>
        <dbReference type="Rhea" id="RHEA:22120"/>
        <dbReference type="ChEBI" id="CHEBI:30031"/>
        <dbReference type="ChEBI" id="CHEBI:37565"/>
        <dbReference type="ChEBI" id="CHEBI:43474"/>
        <dbReference type="ChEBI" id="CHEBI:57287"/>
        <dbReference type="ChEBI" id="CHEBI:57292"/>
        <dbReference type="ChEBI" id="CHEBI:58189"/>
    </reaction>
</comment>
<comment type="catalytic activity">
    <reaction evidence="8">
        <text>(S)-malate + ATP + CoA = (S)-malyl-CoA + ADP + phosphate</text>
        <dbReference type="Rhea" id="RHEA:26193"/>
        <dbReference type="ChEBI" id="CHEBI:15589"/>
        <dbReference type="ChEBI" id="CHEBI:30616"/>
        <dbReference type="ChEBI" id="CHEBI:43474"/>
        <dbReference type="ChEBI" id="CHEBI:57287"/>
        <dbReference type="ChEBI" id="CHEBI:57317"/>
        <dbReference type="ChEBI" id="CHEBI:456216"/>
        <dbReference type="EC" id="6.2.1.9"/>
    </reaction>
</comment>
<evidence type="ECO:0000256" key="7">
    <source>
        <dbReference type="ARBA" id="ARBA00022842"/>
    </source>
</evidence>
<keyword evidence="4 10" id="KW-0479">Metal-binding</keyword>
<sequence length="461" mass="49333">MWQVRIRVATPDIYGLVITPAGGVITERVFFRRITTNAFVSLCKQGLRVQSRSGPTTNQTGRRPMNIHEYQAKALLRDYGAPVSDGVAVTKASEAKTAAGQLDGPLWVVKAQIHAGGRGKGHFKEPEAGDKGGVRLAKSVEEAEAHAKAMLGNTLVTHQTGPAGKQVNRIYIEDGSGIARELYLALLVDRASSRIGFVCSTEGGMDIEEVAASTPEKIVSFDVDPATGYMPYHGRRIAFALGLEGAQIKQCVSLMGKLYQAFTEKDMEMLEINPLIVTDAGDLKVLDAKVGFDGNAIYRHKDIAELRDETEEDPKELAASKYDLNYIALDGEIGCMVNGAGLAMATMDIIKLYGAEPANFLDVGGGATKEKVTEAFKIITSDDNVKGILVNIFGGIMRCDVIAEGVVAAVKEVGLQVPLVVRLEGTNVEKGKEIINTSGLNVIAADDLKDGAQKIVKAVKG</sequence>
<feature type="binding site" evidence="10">
    <location>
        <position position="173"/>
    </location>
    <ligand>
        <name>ATP</name>
        <dbReference type="ChEBI" id="CHEBI:30616"/>
    </ligand>
</feature>
<dbReference type="FunFam" id="3.40.50.261:FF:000001">
    <property type="entry name" value="Succinate--CoA ligase [ADP-forming] subunit beta"/>
    <property type="match status" value="1"/>
</dbReference>
<dbReference type="GO" id="GO:0005524">
    <property type="term" value="F:ATP binding"/>
    <property type="evidence" value="ECO:0007669"/>
    <property type="project" value="UniProtKB-UniRule"/>
</dbReference>
<dbReference type="InterPro" id="IPR005809">
    <property type="entry name" value="Succ_CoA_ligase-like_bsu"/>
</dbReference>
<accession>A0A0D1EKU4</accession>
<dbReference type="HAMAP" id="MF_00558">
    <property type="entry name" value="Succ_CoA_beta"/>
    <property type="match status" value="1"/>
</dbReference>
<dbReference type="PANTHER" id="PTHR11815">
    <property type="entry name" value="SUCCINYL-COA SYNTHETASE BETA CHAIN"/>
    <property type="match status" value="1"/>
</dbReference>
<feature type="binding site" evidence="10">
    <location>
        <begin position="395"/>
        <end position="397"/>
    </location>
    <ligand>
        <name>substrate</name>
        <note>ligand shared with subunit alpha</note>
    </ligand>
</feature>
<dbReference type="UniPathway" id="UPA00223">
    <property type="reaction ID" value="UER00999"/>
</dbReference>
<dbReference type="InterPro" id="IPR013815">
    <property type="entry name" value="ATP_grasp_subdomain_1"/>
</dbReference>
<dbReference type="STRING" id="935700.jaqu_05120"/>
<evidence type="ECO:0000313" key="12">
    <source>
        <dbReference type="EMBL" id="KIT17621.1"/>
    </source>
</evidence>
<dbReference type="Gene3D" id="3.30.470.20">
    <property type="entry name" value="ATP-grasp fold, B domain"/>
    <property type="match status" value="1"/>
</dbReference>
<feature type="binding site" evidence="10">
    <location>
        <position position="338"/>
    </location>
    <ligand>
        <name>substrate</name>
        <note>ligand shared with subunit alpha</note>
    </ligand>
</feature>
<keyword evidence="5 10" id="KW-0547">Nucleotide-binding</keyword>
<protein>
    <recommendedName>
        <fullName evidence="10">Succinate--CoA ligase [ADP-forming] subunit beta</fullName>
        <ecNumber evidence="10">6.2.1.5</ecNumber>
    </recommendedName>
    <alternativeName>
        <fullName evidence="10">Succinyl-CoA synthetase subunit beta</fullName>
        <shortName evidence="10">SCS-beta</shortName>
    </alternativeName>
</protein>
<dbReference type="PROSITE" id="PS01217">
    <property type="entry name" value="SUCCINYL_COA_LIG_3"/>
    <property type="match status" value="1"/>
</dbReference>
<organism evidence="12 13">
    <name type="scientific">Jannaschia aquimarina</name>
    <dbReference type="NCBI Taxonomy" id="935700"/>
    <lineage>
        <taxon>Bacteria</taxon>
        <taxon>Pseudomonadati</taxon>
        <taxon>Pseudomonadota</taxon>
        <taxon>Alphaproteobacteria</taxon>
        <taxon>Rhodobacterales</taxon>
        <taxon>Roseobacteraceae</taxon>
        <taxon>Jannaschia</taxon>
    </lineage>
</organism>
<comment type="function">
    <text evidence="10">Succinyl-CoA synthetase functions in the citric acid cycle (TCA), coupling the hydrolysis of succinyl-CoA to the synthesis of either ATP or GTP and thus represents the only step of substrate-level phosphorylation in the TCA. The beta subunit provides nucleotide specificity of the enzyme and binds the substrate succinate, while the binding sites for coenzyme A and phosphate are found in the alpha subunit.</text>
</comment>
<comment type="similarity">
    <text evidence="1 10">Belongs to the succinate/malate CoA ligase beta subunit family.</text>
</comment>
<dbReference type="GO" id="GO:0006099">
    <property type="term" value="P:tricarboxylic acid cycle"/>
    <property type="evidence" value="ECO:0007669"/>
    <property type="project" value="UniProtKB-UniRule"/>
</dbReference>
<dbReference type="Pfam" id="PF08442">
    <property type="entry name" value="ATP-grasp_2"/>
    <property type="match status" value="1"/>
</dbReference>
<feature type="binding site" evidence="10">
    <location>
        <position position="287"/>
    </location>
    <ligand>
        <name>Mg(2+)</name>
        <dbReference type="ChEBI" id="CHEBI:18420"/>
    </ligand>
</feature>
<dbReference type="AlphaFoldDB" id="A0A0D1EKU4"/>
<dbReference type="Proteomes" id="UP000032232">
    <property type="component" value="Unassembled WGS sequence"/>
</dbReference>
<dbReference type="Gene3D" id="3.40.50.261">
    <property type="entry name" value="Succinyl-CoA synthetase domains"/>
    <property type="match status" value="1"/>
</dbReference>
<feature type="binding site" evidence="10">
    <location>
        <position position="110"/>
    </location>
    <ligand>
        <name>ATP</name>
        <dbReference type="ChEBI" id="CHEBI:30616"/>
    </ligand>
</feature>
<dbReference type="Gene3D" id="3.30.1490.20">
    <property type="entry name" value="ATP-grasp fold, A domain"/>
    <property type="match status" value="1"/>
</dbReference>
<feature type="binding site" evidence="10">
    <location>
        <position position="273"/>
    </location>
    <ligand>
        <name>Mg(2+)</name>
        <dbReference type="ChEBI" id="CHEBI:18420"/>
    </ligand>
</feature>
<dbReference type="GO" id="GO:0005829">
    <property type="term" value="C:cytosol"/>
    <property type="evidence" value="ECO:0007669"/>
    <property type="project" value="TreeGrafter"/>
</dbReference>
<dbReference type="EMBL" id="JYFE01000016">
    <property type="protein sequence ID" value="KIT17621.1"/>
    <property type="molecule type" value="Genomic_DNA"/>
</dbReference>
<dbReference type="InterPro" id="IPR017866">
    <property type="entry name" value="Succ-CoA_synthase_bsu_CS"/>
</dbReference>
<evidence type="ECO:0000256" key="9">
    <source>
        <dbReference type="ARBA" id="ARBA00060690"/>
    </source>
</evidence>
<comment type="catalytic activity">
    <reaction evidence="10">
        <text>succinate + ATP + CoA = succinyl-CoA + ADP + phosphate</text>
        <dbReference type="Rhea" id="RHEA:17661"/>
        <dbReference type="ChEBI" id="CHEBI:30031"/>
        <dbReference type="ChEBI" id="CHEBI:30616"/>
        <dbReference type="ChEBI" id="CHEBI:43474"/>
        <dbReference type="ChEBI" id="CHEBI:57287"/>
        <dbReference type="ChEBI" id="CHEBI:57292"/>
        <dbReference type="ChEBI" id="CHEBI:456216"/>
        <dbReference type="EC" id="6.2.1.5"/>
    </reaction>
</comment>
<dbReference type="GO" id="GO:0004775">
    <property type="term" value="F:succinate-CoA ligase (ADP-forming) activity"/>
    <property type="evidence" value="ECO:0007669"/>
    <property type="project" value="UniProtKB-UniRule"/>
</dbReference>
<comment type="pathway">
    <text evidence="9">One-carbon metabolism; formaldehyde assimilation via serine pathway.</text>
</comment>
<dbReference type="SUPFAM" id="SSF56059">
    <property type="entry name" value="Glutathione synthetase ATP-binding domain-like"/>
    <property type="match status" value="1"/>
</dbReference>
<dbReference type="Pfam" id="PF00549">
    <property type="entry name" value="Ligase_CoA"/>
    <property type="match status" value="1"/>
</dbReference>
<dbReference type="NCBIfam" id="NF001913">
    <property type="entry name" value="PRK00696.1"/>
    <property type="match status" value="1"/>
</dbReference>